<organism evidence="2">
    <name type="scientific">Chromera velia CCMP2878</name>
    <dbReference type="NCBI Taxonomy" id="1169474"/>
    <lineage>
        <taxon>Eukaryota</taxon>
        <taxon>Sar</taxon>
        <taxon>Alveolata</taxon>
        <taxon>Colpodellida</taxon>
        <taxon>Chromeraceae</taxon>
        <taxon>Chromera</taxon>
    </lineage>
</organism>
<evidence type="ECO:0000313" key="2">
    <source>
        <dbReference type="EMBL" id="CEM40527.1"/>
    </source>
</evidence>
<feature type="coiled-coil region" evidence="1">
    <location>
        <begin position="67"/>
        <end position="108"/>
    </location>
</feature>
<dbReference type="VEuPathDB" id="CryptoDB:Cvel_25369"/>
<sequence>MVCLYSLPFHRRAGPPSGLFVSILRHTIFGTTRSGRVYLNPSLPANQAVNQWFQELFEEDEEEMADDQQLQQQFANLQQQLAQSQTDLAQAQADLQTAQQQAQQQAQLQQAQLQA</sequence>
<protein>
    <submittedName>
        <fullName evidence="2">Uncharacterized protein</fullName>
    </submittedName>
</protein>
<accession>A0A0G4H9N0</accession>
<evidence type="ECO:0000256" key="1">
    <source>
        <dbReference type="SAM" id="Coils"/>
    </source>
</evidence>
<dbReference type="AlphaFoldDB" id="A0A0G4H9N0"/>
<name>A0A0G4H9N0_9ALVE</name>
<gene>
    <name evidence="2" type="ORF">Cvel_25369</name>
</gene>
<keyword evidence="1" id="KW-0175">Coiled coil</keyword>
<dbReference type="EMBL" id="CDMZ01002056">
    <property type="protein sequence ID" value="CEM40527.1"/>
    <property type="molecule type" value="Genomic_DNA"/>
</dbReference>
<proteinExistence type="predicted"/>
<reference evidence="2" key="1">
    <citation type="submission" date="2014-11" db="EMBL/GenBank/DDBJ databases">
        <authorList>
            <person name="Otto D Thomas"/>
            <person name="Naeem Raeece"/>
        </authorList>
    </citation>
    <scope>NUCLEOTIDE SEQUENCE</scope>
</reference>